<dbReference type="GO" id="GO:0016020">
    <property type="term" value="C:membrane"/>
    <property type="evidence" value="ECO:0007669"/>
    <property type="project" value="TreeGrafter"/>
</dbReference>
<dbReference type="AlphaFoldDB" id="A0AA42LPX7"/>
<dbReference type="InterPro" id="IPR000073">
    <property type="entry name" value="AB_hydrolase_1"/>
</dbReference>
<sequence>MTRIRHTRLAAWCASLLLAGGAGAALAADAPKVPDYGPNLERFEYPHEVHRHTLTSQGQTLSMAYMDVKPAQANGRTVVLMHGKNFCGATWDATITALSQAGYRVVVPDQIGFCKSDKPASYQFSLHQLAANTQALLTHLGVERASVVGHSMGGMLAARYALMYGATTDALVLVNPIGLEDWKQEGVPYRSIDDWYARELKANFAGMKKYQQGTYYAGQWRDDYDKWVLMAAGMLQGEGRERVAWNQALTYDMIYTQPVVHEFGQIAVPTTLLIGKQDNTAPGKDAAPPEVAKRLGNYAELAPKTARAIPGATLVMWPELGHSPQVQDPARFNAALIDALRRPVPAKG</sequence>
<gene>
    <name evidence="3" type="ORF">N5D93_16115</name>
</gene>
<dbReference type="Pfam" id="PF00561">
    <property type="entry name" value="Abhydrolase_1"/>
    <property type="match status" value="1"/>
</dbReference>
<dbReference type="PANTHER" id="PTHR43798:SF33">
    <property type="entry name" value="HYDROLASE, PUTATIVE (AFU_ORTHOLOGUE AFUA_2G14860)-RELATED"/>
    <property type="match status" value="1"/>
</dbReference>
<name>A0AA42LPX7_9BURK</name>
<feature type="domain" description="AB hydrolase-1" evidence="2">
    <location>
        <begin position="77"/>
        <end position="226"/>
    </location>
</feature>
<dbReference type="RefSeq" id="WP_279995832.1">
    <property type="nucleotide sequence ID" value="NZ_JAOCDZ010000010.1"/>
</dbReference>
<dbReference type="GO" id="GO:0047372">
    <property type="term" value="F:monoacylglycerol lipase activity"/>
    <property type="evidence" value="ECO:0007669"/>
    <property type="project" value="TreeGrafter"/>
</dbReference>
<keyword evidence="3" id="KW-0378">Hydrolase</keyword>
<organism evidence="3 4">
    <name type="scientific">Achromobacter spanius</name>
    <dbReference type="NCBI Taxonomy" id="217203"/>
    <lineage>
        <taxon>Bacteria</taxon>
        <taxon>Pseudomonadati</taxon>
        <taxon>Pseudomonadota</taxon>
        <taxon>Betaproteobacteria</taxon>
        <taxon>Burkholderiales</taxon>
        <taxon>Alcaligenaceae</taxon>
        <taxon>Achromobacter</taxon>
    </lineage>
</organism>
<evidence type="ECO:0000313" key="4">
    <source>
        <dbReference type="Proteomes" id="UP001161094"/>
    </source>
</evidence>
<dbReference type="PANTHER" id="PTHR43798">
    <property type="entry name" value="MONOACYLGLYCEROL LIPASE"/>
    <property type="match status" value="1"/>
</dbReference>
<dbReference type="Proteomes" id="UP001161094">
    <property type="component" value="Unassembled WGS sequence"/>
</dbReference>
<dbReference type="InterPro" id="IPR029058">
    <property type="entry name" value="AB_hydrolase_fold"/>
</dbReference>
<evidence type="ECO:0000256" key="1">
    <source>
        <dbReference type="SAM" id="SignalP"/>
    </source>
</evidence>
<evidence type="ECO:0000313" key="3">
    <source>
        <dbReference type="EMBL" id="MDH0737338.1"/>
    </source>
</evidence>
<comment type="caution">
    <text evidence="3">The sequence shown here is derived from an EMBL/GenBank/DDBJ whole genome shotgun (WGS) entry which is preliminary data.</text>
</comment>
<dbReference type="InterPro" id="IPR050266">
    <property type="entry name" value="AB_hydrolase_sf"/>
</dbReference>
<feature type="chain" id="PRO_5041229243" evidence="1">
    <location>
        <begin position="25"/>
        <end position="348"/>
    </location>
</feature>
<reference evidence="3" key="1">
    <citation type="submission" date="2022-09" db="EMBL/GenBank/DDBJ databases">
        <title>Intensive care unit water sources are persistently colonized with multi-drug resistant bacteria and are the site of extensive horizontal gene transfer of antibiotic resistance genes.</title>
        <authorList>
            <person name="Diorio-Toth L."/>
        </authorList>
    </citation>
    <scope>NUCLEOTIDE SEQUENCE</scope>
    <source>
        <strain evidence="3">GD03843</strain>
    </source>
</reference>
<dbReference type="Gene3D" id="3.40.50.1820">
    <property type="entry name" value="alpha/beta hydrolase"/>
    <property type="match status" value="1"/>
</dbReference>
<keyword evidence="1" id="KW-0732">Signal</keyword>
<dbReference type="EMBL" id="JAOCDZ010000010">
    <property type="protein sequence ID" value="MDH0737338.1"/>
    <property type="molecule type" value="Genomic_DNA"/>
</dbReference>
<dbReference type="GO" id="GO:0046464">
    <property type="term" value="P:acylglycerol catabolic process"/>
    <property type="evidence" value="ECO:0007669"/>
    <property type="project" value="TreeGrafter"/>
</dbReference>
<dbReference type="PRINTS" id="PR00111">
    <property type="entry name" value="ABHYDROLASE"/>
</dbReference>
<proteinExistence type="predicted"/>
<accession>A0AA42LPX7</accession>
<dbReference type="SUPFAM" id="SSF53474">
    <property type="entry name" value="alpha/beta-Hydrolases"/>
    <property type="match status" value="1"/>
</dbReference>
<evidence type="ECO:0000259" key="2">
    <source>
        <dbReference type="Pfam" id="PF00561"/>
    </source>
</evidence>
<protein>
    <submittedName>
        <fullName evidence="3">Alpha/beta hydrolase</fullName>
    </submittedName>
</protein>
<feature type="signal peptide" evidence="1">
    <location>
        <begin position="1"/>
        <end position="24"/>
    </location>
</feature>